<accession>A0A9Q4C7J5</accession>
<keyword evidence="3" id="KW-0378">Hydrolase</keyword>
<dbReference type="RefSeq" id="WP_266088246.1">
    <property type="nucleotide sequence ID" value="NZ_RKLV01000011.1"/>
</dbReference>
<keyword evidence="1" id="KW-0472">Membrane</keyword>
<dbReference type="Proteomes" id="UP001149411">
    <property type="component" value="Unassembled WGS sequence"/>
</dbReference>
<dbReference type="EC" id="3.1.21.-" evidence="3"/>
<proteinExistence type="predicted"/>
<dbReference type="Gene3D" id="3.40.1350.10">
    <property type="match status" value="1"/>
</dbReference>
<dbReference type="InterPro" id="IPR007560">
    <property type="entry name" value="Restrct_endonuc_IV_Mrr"/>
</dbReference>
<dbReference type="PANTHER" id="PTHR30015:SF7">
    <property type="entry name" value="TYPE IV METHYL-DIRECTED RESTRICTION ENZYME ECOKMRR"/>
    <property type="match status" value="1"/>
</dbReference>
<evidence type="ECO:0000313" key="4">
    <source>
        <dbReference type="Proteomes" id="UP001149411"/>
    </source>
</evidence>
<keyword evidence="4" id="KW-1185">Reference proteome</keyword>
<sequence>MTLLDELSGYEFEEKTVRIFEKLGYENVRQLPRTGDKGRDVVMEDGDGTVVVECKHTETFGRPVVQKLHSAVETYEADGSTRGMVVTTGRFTSPAQEYAEKVGIELTDGRDLREIGDEIGMDMYNGRIEVLCDRCFEADDPAVTVRDAFRGIENFPASLADEPDTALTLHPVVAVETETDAVFETGVGVVHRVHDSDTVYLDAGRRGGDTLPSEVEALVSRDLGADTTVEIDDGFEDPFDEVNVQRFEGTEEDYVDPVVERRRDEHATTVRYTGDNNVTYTKDCVPDGSDVDVVDLTPVYLPRVRANVDARGYDYPYEWYETTTAKEVTEDGVHRCVQCGGSDAETYTFCENCGSINCPSHTKTERVEGEPVCTGCAVTERFALSKKYFYDETNLESFRDEYAGMPAHEKAMENKPLVGAAAVALVLVVLFAVQML</sequence>
<evidence type="ECO:0000313" key="3">
    <source>
        <dbReference type="EMBL" id="MCX2819721.1"/>
    </source>
</evidence>
<dbReference type="GO" id="GO:0003677">
    <property type="term" value="F:DNA binding"/>
    <property type="evidence" value="ECO:0007669"/>
    <property type="project" value="InterPro"/>
</dbReference>
<dbReference type="InterPro" id="IPR011335">
    <property type="entry name" value="Restrct_endonuc-II-like"/>
</dbReference>
<keyword evidence="3" id="KW-0255">Endonuclease</keyword>
<protein>
    <submittedName>
        <fullName evidence="3">Restriction endonuclease</fullName>
        <ecNumber evidence="3">3.1.21.-</ecNumber>
    </submittedName>
</protein>
<feature type="transmembrane region" description="Helical" evidence="1">
    <location>
        <begin position="416"/>
        <end position="433"/>
    </location>
</feature>
<dbReference type="InterPro" id="IPR052906">
    <property type="entry name" value="Type_IV_Methyl-Rstrct_Enzyme"/>
</dbReference>
<organism evidence="3 4">
    <name type="scientific">Halorutilus salinus</name>
    <dbReference type="NCBI Taxonomy" id="2487751"/>
    <lineage>
        <taxon>Archaea</taxon>
        <taxon>Methanobacteriati</taxon>
        <taxon>Methanobacteriota</taxon>
        <taxon>Stenosarchaea group</taxon>
        <taxon>Halobacteria</taxon>
        <taxon>Halorutilales</taxon>
        <taxon>Halorutilaceae</taxon>
        <taxon>Halorutilus</taxon>
    </lineage>
</organism>
<comment type="caution">
    <text evidence="3">The sequence shown here is derived from an EMBL/GenBank/DDBJ whole genome shotgun (WGS) entry which is preliminary data.</text>
</comment>
<evidence type="ECO:0000259" key="2">
    <source>
        <dbReference type="Pfam" id="PF04471"/>
    </source>
</evidence>
<dbReference type="Pfam" id="PF04471">
    <property type="entry name" value="Mrr_cat"/>
    <property type="match status" value="1"/>
</dbReference>
<dbReference type="InterPro" id="IPR011856">
    <property type="entry name" value="tRNA_endonuc-like_dom_sf"/>
</dbReference>
<dbReference type="AlphaFoldDB" id="A0A9Q4C7J5"/>
<dbReference type="GO" id="GO:0015666">
    <property type="term" value="F:restriction endodeoxyribonuclease activity"/>
    <property type="evidence" value="ECO:0007669"/>
    <property type="project" value="TreeGrafter"/>
</dbReference>
<dbReference type="GO" id="GO:0009307">
    <property type="term" value="P:DNA restriction-modification system"/>
    <property type="evidence" value="ECO:0007669"/>
    <property type="project" value="InterPro"/>
</dbReference>
<gene>
    <name evidence="3" type="ORF">EGH25_10215</name>
</gene>
<keyword evidence="1" id="KW-1133">Transmembrane helix</keyword>
<keyword evidence="1" id="KW-0812">Transmembrane</keyword>
<dbReference type="PANTHER" id="PTHR30015">
    <property type="entry name" value="MRR RESTRICTION SYSTEM PROTEIN"/>
    <property type="match status" value="1"/>
</dbReference>
<evidence type="ECO:0000256" key="1">
    <source>
        <dbReference type="SAM" id="Phobius"/>
    </source>
</evidence>
<keyword evidence="3" id="KW-0540">Nuclease</keyword>
<dbReference type="EMBL" id="RKLV01000011">
    <property type="protein sequence ID" value="MCX2819721.1"/>
    <property type="molecule type" value="Genomic_DNA"/>
</dbReference>
<name>A0A9Q4C7J5_9EURY</name>
<feature type="domain" description="Restriction endonuclease type IV Mrr" evidence="2">
    <location>
        <begin position="4"/>
        <end position="114"/>
    </location>
</feature>
<dbReference type="SUPFAM" id="SSF52980">
    <property type="entry name" value="Restriction endonuclease-like"/>
    <property type="match status" value="1"/>
</dbReference>
<reference evidence="3" key="1">
    <citation type="submission" date="2022-09" db="EMBL/GenBank/DDBJ databases">
        <title>Haloadaptaus new haloarchaeum isolated from saline soil.</title>
        <authorList>
            <person name="Duran-Viseras A."/>
            <person name="Sanchez-Porro C."/>
            <person name="Ventosa A."/>
        </authorList>
    </citation>
    <scope>NUCLEOTIDE SEQUENCE</scope>
    <source>
        <strain evidence="3">F3-133</strain>
    </source>
</reference>